<dbReference type="GO" id="GO:0015667">
    <property type="term" value="F:site-specific DNA-methyltransferase (cytosine-N4-specific) activity"/>
    <property type="evidence" value="ECO:0007669"/>
    <property type="project" value="UniProtKB-EC"/>
</dbReference>
<dbReference type="PRINTS" id="PR00508">
    <property type="entry name" value="S21N4MTFRASE"/>
</dbReference>
<dbReference type="PROSITE" id="PS00093">
    <property type="entry name" value="N4_MTASE"/>
    <property type="match status" value="1"/>
</dbReference>
<evidence type="ECO:0000256" key="8">
    <source>
        <dbReference type="RuleBase" id="RU362026"/>
    </source>
</evidence>
<name>A0A966G139_MICAE</name>
<evidence type="ECO:0000256" key="2">
    <source>
        <dbReference type="ARBA" id="ARBA00022603"/>
    </source>
</evidence>
<evidence type="ECO:0000256" key="4">
    <source>
        <dbReference type="ARBA" id="ARBA00022691"/>
    </source>
</evidence>
<sequence length="386" mass="44712">MEKELVSEKRGYLLRTVAEAKEIVLNWLREINLVNAIKLGLPEVDDRYHIWRIPLCNEQKKTVGEVVIDAYTTEILLDKTTRTEIIIARLLKQDESKLETRKKPKKEYKLSSLRNTIGFGDCGELLEEMPAESVDLIFTSPPYFNARPEYSEFEEYESYLLKLRQVIRKCHRVLSEGRFFVINISPVLLRRASRNQASKRIAVPFDLHRIFIEEGYDFIDDIIWLKPEGAGWATGRGRRFAADRNPLQYKTVPVTEYVLVYRKHTDLLIDWHIRNHPDQEVVKASKIADGYERTNVWKINPVTNSKHPAAFPVELAEKVITYYSFKGDVILDPFAGSGTVGLAAASLDRRFVLFESNFNYIELMRKLITEGNQTDLDSVIWLNCPL</sequence>
<dbReference type="Proteomes" id="UP000799330">
    <property type="component" value="Unassembled WGS sequence"/>
</dbReference>
<evidence type="ECO:0000256" key="5">
    <source>
        <dbReference type="ARBA" id="ARBA00022747"/>
    </source>
</evidence>
<feature type="domain" description="DNA methylase N-4/N-6" evidence="9">
    <location>
        <begin position="134"/>
        <end position="364"/>
    </location>
</feature>
<keyword evidence="5" id="KW-0680">Restriction system</keyword>
<dbReference type="InterPro" id="IPR017985">
    <property type="entry name" value="MeTrfase_CN4_CS"/>
</dbReference>
<protein>
    <recommendedName>
        <fullName evidence="8">Methyltransferase</fullName>
        <ecNumber evidence="8">2.1.1.-</ecNumber>
    </recommendedName>
</protein>
<comment type="catalytic activity">
    <reaction evidence="7">
        <text>a 2'-deoxycytidine in DNA + S-adenosyl-L-methionine = an N(4)-methyl-2'-deoxycytidine in DNA + S-adenosyl-L-homocysteine + H(+)</text>
        <dbReference type="Rhea" id="RHEA:16857"/>
        <dbReference type="Rhea" id="RHEA-COMP:11369"/>
        <dbReference type="Rhea" id="RHEA-COMP:13674"/>
        <dbReference type="ChEBI" id="CHEBI:15378"/>
        <dbReference type="ChEBI" id="CHEBI:57856"/>
        <dbReference type="ChEBI" id="CHEBI:59789"/>
        <dbReference type="ChEBI" id="CHEBI:85452"/>
        <dbReference type="ChEBI" id="CHEBI:137933"/>
        <dbReference type="EC" id="2.1.1.113"/>
    </reaction>
</comment>
<proteinExistence type="inferred from homology"/>
<dbReference type="SUPFAM" id="SSF53335">
    <property type="entry name" value="S-adenosyl-L-methionine-dependent methyltransferases"/>
    <property type="match status" value="1"/>
</dbReference>
<dbReference type="InterPro" id="IPR001091">
    <property type="entry name" value="RM_Methyltransferase"/>
</dbReference>
<keyword evidence="2" id="KW-0489">Methyltransferase</keyword>
<evidence type="ECO:0000259" key="9">
    <source>
        <dbReference type="Pfam" id="PF01555"/>
    </source>
</evidence>
<keyword evidence="4" id="KW-0949">S-adenosyl-L-methionine</keyword>
<dbReference type="Pfam" id="PF01555">
    <property type="entry name" value="N6_N4_Mtase"/>
    <property type="match status" value="1"/>
</dbReference>
<dbReference type="GO" id="GO:0009307">
    <property type="term" value="P:DNA restriction-modification system"/>
    <property type="evidence" value="ECO:0007669"/>
    <property type="project" value="UniProtKB-KW"/>
</dbReference>
<evidence type="ECO:0000256" key="1">
    <source>
        <dbReference type="ARBA" id="ARBA00010203"/>
    </source>
</evidence>
<gene>
    <name evidence="10" type="ORF">GPJ16_13905</name>
</gene>
<dbReference type="GO" id="GO:0008170">
    <property type="term" value="F:N-methyltransferase activity"/>
    <property type="evidence" value="ECO:0007669"/>
    <property type="project" value="InterPro"/>
</dbReference>
<accession>A0A966G139</accession>
<comment type="similarity">
    <text evidence="1">Belongs to the N(4)/N(6)-methyltransferase family. N(4) subfamily.</text>
</comment>
<dbReference type="InterPro" id="IPR002941">
    <property type="entry name" value="DNA_methylase_N4/N6"/>
</dbReference>
<evidence type="ECO:0000256" key="7">
    <source>
        <dbReference type="ARBA" id="ARBA00049120"/>
    </source>
</evidence>
<dbReference type="Gene3D" id="3.40.50.150">
    <property type="entry name" value="Vaccinia Virus protein VP39"/>
    <property type="match status" value="1"/>
</dbReference>
<evidence type="ECO:0000256" key="6">
    <source>
        <dbReference type="ARBA" id="ARBA00023125"/>
    </source>
</evidence>
<evidence type="ECO:0000313" key="11">
    <source>
        <dbReference type="Proteomes" id="UP000799330"/>
    </source>
</evidence>
<dbReference type="EMBL" id="JAADAI010000182">
    <property type="protein sequence ID" value="NCS57962.1"/>
    <property type="molecule type" value="Genomic_DNA"/>
</dbReference>
<keyword evidence="6" id="KW-0238">DNA-binding</keyword>
<dbReference type="InterPro" id="IPR029063">
    <property type="entry name" value="SAM-dependent_MTases_sf"/>
</dbReference>
<evidence type="ECO:0000313" key="10">
    <source>
        <dbReference type="EMBL" id="NCS57962.1"/>
    </source>
</evidence>
<dbReference type="EC" id="2.1.1.-" evidence="8"/>
<organism evidence="10 11">
    <name type="scientific">Microcystis aeruginosa G11-04</name>
    <dbReference type="NCBI Taxonomy" id="2685956"/>
    <lineage>
        <taxon>Bacteria</taxon>
        <taxon>Bacillati</taxon>
        <taxon>Cyanobacteriota</taxon>
        <taxon>Cyanophyceae</taxon>
        <taxon>Oscillatoriophycideae</taxon>
        <taxon>Chroococcales</taxon>
        <taxon>Microcystaceae</taxon>
        <taxon>Microcystis</taxon>
    </lineage>
</organism>
<reference evidence="10" key="1">
    <citation type="journal article" date="2019" name="Mol. Ecol.">
        <title>Genome evolution and host-microbiome shifts correspond with intraspecific niche divergence within harmful algal bloom-forming Microcystis aeruginosa.</title>
        <authorList>
            <person name="Jackrel S.L."/>
            <person name="White J.D."/>
            <person name="Evans J.T."/>
            <person name="Buffin K."/>
            <person name="Hayden K."/>
            <person name="Sarnelle O."/>
            <person name="Denef V.J."/>
        </authorList>
    </citation>
    <scope>NUCLEOTIDE SEQUENCE</scope>
    <source>
        <strain evidence="10">G11-04</strain>
    </source>
</reference>
<keyword evidence="3" id="KW-0808">Transferase</keyword>
<comment type="caution">
    <text evidence="10">The sequence shown here is derived from an EMBL/GenBank/DDBJ whole genome shotgun (WGS) entry which is preliminary data.</text>
</comment>
<evidence type="ECO:0000256" key="3">
    <source>
        <dbReference type="ARBA" id="ARBA00022679"/>
    </source>
</evidence>
<dbReference type="GO" id="GO:0003677">
    <property type="term" value="F:DNA binding"/>
    <property type="evidence" value="ECO:0007669"/>
    <property type="project" value="UniProtKB-KW"/>
</dbReference>
<dbReference type="AlphaFoldDB" id="A0A966G139"/>
<dbReference type="GO" id="GO:0032259">
    <property type="term" value="P:methylation"/>
    <property type="evidence" value="ECO:0007669"/>
    <property type="project" value="UniProtKB-KW"/>
</dbReference>